<proteinExistence type="predicted"/>
<evidence type="ECO:0000313" key="2">
    <source>
        <dbReference type="Proteomes" id="UP000464915"/>
    </source>
</evidence>
<sequence length="91" mass="10519">MEKELTNREFHLVLAKATSEIISKKFNISNEQAFNLFKLSDLFAKLMSSTDEFDQVMPEDLYELWKNERLVGYPVSDAEIKDGLLQGMSLK</sequence>
<dbReference type="RefSeq" id="WP_065989134.1">
    <property type="nucleotide sequence ID" value="NZ_CP047143.1"/>
</dbReference>
<evidence type="ECO:0000313" key="1">
    <source>
        <dbReference type="EMBL" id="QHQ69131.1"/>
    </source>
</evidence>
<organism evidence="1 2">
    <name type="scientific">Lactobacillus crispatus</name>
    <dbReference type="NCBI Taxonomy" id="47770"/>
    <lineage>
        <taxon>Bacteria</taxon>
        <taxon>Bacillati</taxon>
        <taxon>Bacillota</taxon>
        <taxon>Bacilli</taxon>
        <taxon>Lactobacillales</taxon>
        <taxon>Lactobacillaceae</taxon>
        <taxon>Lactobacillus</taxon>
    </lineage>
</organism>
<name>A0AB37DJY3_9LACO</name>
<reference evidence="1 2" key="1">
    <citation type="submission" date="2019-12" db="EMBL/GenBank/DDBJ databases">
        <title>Complete Genome Sequences of Lactobacillus strains, C25 and P38, Isolated from Chicken Cecum.</title>
        <authorList>
            <person name="Hassan H.M."/>
            <person name="Mendoza M."/>
            <person name="Rezvani M."/>
            <person name="Koci M.D."/>
            <person name="Dickey A.N."/>
            <person name="Scholl E.H."/>
        </authorList>
    </citation>
    <scope>NUCLEOTIDE SEQUENCE [LARGE SCALE GENOMIC DNA]</scope>
    <source>
        <strain evidence="1 2">C25</strain>
        <plasmid evidence="1 2">unnamed</plasmid>
    </source>
</reference>
<accession>A0AB37DJY3</accession>
<dbReference type="AlphaFoldDB" id="A0AB37DJY3"/>
<dbReference type="Proteomes" id="UP000464915">
    <property type="component" value="Plasmid unnamed"/>
</dbReference>
<protein>
    <submittedName>
        <fullName evidence="1">Uncharacterized protein</fullName>
    </submittedName>
</protein>
<geneLocation type="plasmid" evidence="1 2">
    <name>unnamed</name>
</geneLocation>
<gene>
    <name evidence="1" type="ORF">GSR61_11130</name>
</gene>
<keyword evidence="1" id="KW-0614">Plasmid</keyword>
<dbReference type="EMBL" id="CP047143">
    <property type="protein sequence ID" value="QHQ69131.1"/>
    <property type="molecule type" value="Genomic_DNA"/>
</dbReference>